<reference evidence="2 3" key="1">
    <citation type="submission" date="2018-05" db="EMBL/GenBank/DDBJ databases">
        <title>Spiribacter halobius sp. nov., a moderately halophilic bacterium isolated from marine solar saltern.</title>
        <authorList>
            <person name="Zheng W.-S."/>
            <person name="Lu D.-C."/>
            <person name="Du Z.-J."/>
        </authorList>
    </citation>
    <scope>NUCLEOTIDE SEQUENCE [LARGE SCALE GENOMIC DNA]</scope>
    <source>
        <strain evidence="2 3">E85</strain>
    </source>
</reference>
<dbReference type="Pfam" id="PF02635">
    <property type="entry name" value="DsrE"/>
    <property type="match status" value="1"/>
</dbReference>
<dbReference type="InterPro" id="IPR027396">
    <property type="entry name" value="DsrEFH-like"/>
</dbReference>
<accession>A0A2U2N6P4</accession>
<keyword evidence="1" id="KW-0732">Signal</keyword>
<protein>
    <submittedName>
        <fullName evidence="2">Uncharacterized protein</fullName>
    </submittedName>
</protein>
<dbReference type="AlphaFoldDB" id="A0A2U2N6P4"/>
<dbReference type="SUPFAM" id="SSF75169">
    <property type="entry name" value="DsrEFH-like"/>
    <property type="match status" value="1"/>
</dbReference>
<dbReference type="EMBL" id="QFFI01000004">
    <property type="protein sequence ID" value="PWG64865.1"/>
    <property type="molecule type" value="Genomic_DNA"/>
</dbReference>
<gene>
    <name evidence="2" type="ORF">DEM34_03460</name>
</gene>
<feature type="signal peptide" evidence="1">
    <location>
        <begin position="1"/>
        <end position="22"/>
    </location>
</feature>
<organism evidence="2 3">
    <name type="scientific">Sediminicurvatus halobius</name>
    <dbReference type="NCBI Taxonomy" id="2182432"/>
    <lineage>
        <taxon>Bacteria</taxon>
        <taxon>Pseudomonadati</taxon>
        <taxon>Pseudomonadota</taxon>
        <taxon>Gammaproteobacteria</taxon>
        <taxon>Chromatiales</taxon>
        <taxon>Ectothiorhodospiraceae</taxon>
        <taxon>Sediminicurvatus</taxon>
    </lineage>
</organism>
<keyword evidence="3" id="KW-1185">Reference proteome</keyword>
<dbReference type="InterPro" id="IPR003787">
    <property type="entry name" value="Sulphur_relay_DsrE/F-like"/>
</dbReference>
<evidence type="ECO:0000313" key="3">
    <source>
        <dbReference type="Proteomes" id="UP000245474"/>
    </source>
</evidence>
<evidence type="ECO:0000256" key="1">
    <source>
        <dbReference type="SAM" id="SignalP"/>
    </source>
</evidence>
<sequence length="144" mass="14879">MRPLQILFLAALLVVLAAPAAAQSERSLLTIVTSGEAETQAMALILTRQARAAGSDVRVLLCDAAGDLALRGATDTSPVIQPAGMSPAAMLRGLLQAGVTVEVCAIYLPNRSADEDDLAEGVRVARPDAIGALVADPAVRLFTF</sequence>
<dbReference type="RefSeq" id="WP_109676292.1">
    <property type="nucleotide sequence ID" value="NZ_CP086615.1"/>
</dbReference>
<comment type="caution">
    <text evidence="2">The sequence shown here is derived from an EMBL/GenBank/DDBJ whole genome shotgun (WGS) entry which is preliminary data.</text>
</comment>
<proteinExistence type="predicted"/>
<dbReference type="Proteomes" id="UP000245474">
    <property type="component" value="Unassembled WGS sequence"/>
</dbReference>
<evidence type="ECO:0000313" key="2">
    <source>
        <dbReference type="EMBL" id="PWG64865.1"/>
    </source>
</evidence>
<dbReference type="Gene3D" id="3.40.1260.10">
    <property type="entry name" value="DsrEFH-like"/>
    <property type="match status" value="1"/>
</dbReference>
<name>A0A2U2N6P4_9GAMM</name>
<dbReference type="OrthoDB" id="7361822at2"/>
<feature type="chain" id="PRO_5015483701" evidence="1">
    <location>
        <begin position="23"/>
        <end position="144"/>
    </location>
</feature>